<dbReference type="InterPro" id="IPR013830">
    <property type="entry name" value="SGNH_hydro"/>
</dbReference>
<organism evidence="2 3">
    <name type="scientific">Streptomyces syringium</name>
    <dbReference type="NCBI Taxonomy" id="76729"/>
    <lineage>
        <taxon>Bacteria</taxon>
        <taxon>Bacillati</taxon>
        <taxon>Actinomycetota</taxon>
        <taxon>Actinomycetes</taxon>
        <taxon>Kitasatosporales</taxon>
        <taxon>Streptomycetaceae</taxon>
        <taxon>Streptomyces</taxon>
    </lineage>
</organism>
<feature type="domain" description="SGNH hydrolase-type esterase" evidence="1">
    <location>
        <begin position="17"/>
        <end position="198"/>
    </location>
</feature>
<dbReference type="EMBL" id="JAGIOH010000001">
    <property type="protein sequence ID" value="MBP2403064.1"/>
    <property type="molecule type" value="Genomic_DNA"/>
</dbReference>
<accession>A0ABS4Y2R4</accession>
<dbReference type="PANTHER" id="PTHR30383:SF5">
    <property type="entry name" value="SGNH HYDROLASE-TYPE ESTERASE DOMAIN-CONTAINING PROTEIN"/>
    <property type="match status" value="1"/>
</dbReference>
<dbReference type="CDD" id="cd01833">
    <property type="entry name" value="XynB_like"/>
    <property type="match status" value="1"/>
</dbReference>
<dbReference type="SUPFAM" id="SSF52266">
    <property type="entry name" value="SGNH hydrolase"/>
    <property type="match status" value="1"/>
</dbReference>
<protein>
    <submittedName>
        <fullName evidence="2">Lysophospholipase L1-like esterase</fullName>
    </submittedName>
</protein>
<dbReference type="RefSeq" id="WP_130878011.1">
    <property type="nucleotide sequence ID" value="NZ_JAGIOH010000001.1"/>
</dbReference>
<gene>
    <name evidence="2" type="ORF">JO379_002533</name>
</gene>
<comment type="caution">
    <text evidence="2">The sequence shown here is derived from an EMBL/GenBank/DDBJ whole genome shotgun (WGS) entry which is preliminary data.</text>
</comment>
<dbReference type="InterPro" id="IPR036514">
    <property type="entry name" value="SGNH_hydro_sf"/>
</dbReference>
<keyword evidence="3" id="KW-1185">Reference proteome</keyword>
<dbReference type="GeneID" id="91569402"/>
<dbReference type="Pfam" id="PF13472">
    <property type="entry name" value="Lipase_GDSL_2"/>
    <property type="match status" value="1"/>
</dbReference>
<dbReference type="Gene3D" id="3.40.50.1110">
    <property type="entry name" value="SGNH hydrolase"/>
    <property type="match status" value="1"/>
</dbReference>
<evidence type="ECO:0000313" key="3">
    <source>
        <dbReference type="Proteomes" id="UP001519291"/>
    </source>
</evidence>
<name>A0ABS4Y2R4_9ACTN</name>
<dbReference type="InterPro" id="IPR051532">
    <property type="entry name" value="Ester_Hydrolysis_Enzymes"/>
</dbReference>
<reference evidence="2 3" key="1">
    <citation type="submission" date="2021-03" db="EMBL/GenBank/DDBJ databases">
        <title>Sequencing the genomes of 1000 actinobacteria strains.</title>
        <authorList>
            <person name="Klenk H.-P."/>
        </authorList>
    </citation>
    <scope>NUCLEOTIDE SEQUENCE [LARGE SCALE GENOMIC DNA]</scope>
    <source>
        <strain evidence="2 3">DSM 41480</strain>
    </source>
</reference>
<dbReference type="PANTHER" id="PTHR30383">
    <property type="entry name" value="THIOESTERASE 1/PROTEASE 1/LYSOPHOSPHOLIPASE L1"/>
    <property type="match status" value="1"/>
</dbReference>
<sequence>MGSGEDTPTRPVRIMPLGDSITEGWGSATWAGYREELFNELHRLGHDIDFVGPRNDVFQPEGDPDHAGASGITIQGLTAVVPAWVSAAAPDWVLLHIGTNNMYDDNATLAPGYLRDLLDAIQQACPAAHILLASIIPSRFAPFQKHIDEYNQHVRKIAEERADRGVHFVDMAPALTASESGQDDDLSDNVHPNLQGYAKMSKVWRDALHPLLPAPEGGPILTRNPHFQTTRLSAAHQADRGWDRGYFPGWDNEGVNAYAAELAGSGNGSNAVGMFTAPPMYKGISTRLATTPQVPVRVTFRTKSNSLGPAYACDPNAGSDHTFTIEADGHPPATMTADGSWRTLTYDFTPTATFTTLRFSPNSQPGCGPLITDVLAREVST</sequence>
<evidence type="ECO:0000259" key="1">
    <source>
        <dbReference type="Pfam" id="PF13472"/>
    </source>
</evidence>
<proteinExistence type="predicted"/>
<dbReference type="Proteomes" id="UP001519291">
    <property type="component" value="Unassembled WGS sequence"/>
</dbReference>
<evidence type="ECO:0000313" key="2">
    <source>
        <dbReference type="EMBL" id="MBP2403064.1"/>
    </source>
</evidence>